<protein>
    <submittedName>
        <fullName evidence="3">WD repeat-containing protein 65</fullName>
    </submittedName>
</protein>
<dbReference type="Proteomes" id="UP001642464">
    <property type="component" value="Unassembled WGS sequence"/>
</dbReference>
<keyword evidence="1" id="KW-0472">Membrane</keyword>
<keyword evidence="1" id="KW-0812">Transmembrane</keyword>
<evidence type="ECO:0000259" key="2">
    <source>
        <dbReference type="Pfam" id="PF02517"/>
    </source>
</evidence>
<dbReference type="InterPro" id="IPR003675">
    <property type="entry name" value="Rce1/LyrA-like_dom"/>
</dbReference>
<keyword evidence="4" id="KW-1185">Reference proteome</keyword>
<evidence type="ECO:0000256" key="1">
    <source>
        <dbReference type="SAM" id="Phobius"/>
    </source>
</evidence>
<feature type="transmembrane region" description="Helical" evidence="1">
    <location>
        <begin position="133"/>
        <end position="155"/>
    </location>
</feature>
<keyword evidence="1" id="KW-1133">Transmembrane helix</keyword>
<evidence type="ECO:0000313" key="4">
    <source>
        <dbReference type="Proteomes" id="UP001642464"/>
    </source>
</evidence>
<feature type="domain" description="CAAX prenyl protease 2/Lysostaphin resistance protein A-like" evidence="2">
    <location>
        <begin position="146"/>
        <end position="234"/>
    </location>
</feature>
<feature type="transmembrane region" description="Helical" evidence="1">
    <location>
        <begin position="57"/>
        <end position="75"/>
    </location>
</feature>
<feature type="transmembrane region" description="Helical" evidence="1">
    <location>
        <begin position="96"/>
        <end position="113"/>
    </location>
</feature>
<organism evidence="3 4">
    <name type="scientific">Durusdinium trenchii</name>
    <dbReference type="NCBI Taxonomy" id="1381693"/>
    <lineage>
        <taxon>Eukaryota</taxon>
        <taxon>Sar</taxon>
        <taxon>Alveolata</taxon>
        <taxon>Dinophyceae</taxon>
        <taxon>Suessiales</taxon>
        <taxon>Symbiodiniaceae</taxon>
        <taxon>Durusdinium</taxon>
    </lineage>
</organism>
<evidence type="ECO:0000313" key="3">
    <source>
        <dbReference type="EMBL" id="CAK9025414.1"/>
    </source>
</evidence>
<name>A0ABP0KFW8_9DINO</name>
<dbReference type="Pfam" id="PF02517">
    <property type="entry name" value="Rce1-like"/>
    <property type="match status" value="1"/>
</dbReference>
<feature type="transmembrane region" description="Helical" evidence="1">
    <location>
        <begin position="21"/>
        <end position="37"/>
    </location>
</feature>
<feature type="transmembrane region" description="Helical" evidence="1">
    <location>
        <begin position="167"/>
        <end position="189"/>
    </location>
</feature>
<gene>
    <name evidence="3" type="ORF">SCF082_LOCUS17071</name>
</gene>
<dbReference type="PANTHER" id="PTHR36435">
    <property type="entry name" value="SLR1288 PROTEIN"/>
    <property type="match status" value="1"/>
</dbReference>
<reference evidence="3 4" key="1">
    <citation type="submission" date="2024-02" db="EMBL/GenBank/DDBJ databases">
        <authorList>
            <person name="Chen Y."/>
            <person name="Shah S."/>
            <person name="Dougan E. K."/>
            <person name="Thang M."/>
            <person name="Chan C."/>
        </authorList>
    </citation>
    <scope>NUCLEOTIDE SEQUENCE [LARGE SCALE GENOMIC DNA]</scope>
</reference>
<feature type="transmembrane region" description="Helical" evidence="1">
    <location>
        <begin position="201"/>
        <end position="217"/>
    </location>
</feature>
<comment type="caution">
    <text evidence="3">The sequence shown here is derived from an EMBL/GenBank/DDBJ whole genome shotgun (WGS) entry which is preliminary data.</text>
</comment>
<proteinExistence type="predicted"/>
<accession>A0ABP0KFW8</accession>
<dbReference type="InterPro" id="IPR052710">
    <property type="entry name" value="CAAX_protease"/>
</dbReference>
<dbReference type="PANTHER" id="PTHR36435:SF1">
    <property type="entry name" value="CAAX AMINO TERMINAL PROTEASE FAMILY PROTEIN"/>
    <property type="match status" value="1"/>
</dbReference>
<dbReference type="EMBL" id="CAXAMM010011159">
    <property type="protein sequence ID" value="CAK9025414.1"/>
    <property type="molecule type" value="Genomic_DNA"/>
</dbReference>
<sequence>MLPEPASSRRCPVWPECPWDLWDVASVMLQIYIWYIAAGEAAAVRFQQHDEWLTQLWAAQLGAYLLSWISLHALLRQVSLNSWRPVLGCHVQWRKLWPALGGALVLGFVSAPARRGQLLPTSPTPLHAELRAAQHMAAAGEMPSVAGLLLLVGFVAPAFEELIFRGFLLMALGDTGSPIFISSCLFGLFHCHPNGPTGFRPFLPSTLLGAWFAFVLLKTRSLKMAILLHQSWNAGHILLVVLLTRLGAQAWVMEIAVSCYA</sequence>